<sequence>CFRYRRLGKTDKGLLLGCLQKVSGYSRIQIKRLVRQSMKTGTLKRRQRTVNGFTRIYTREDVQRLAHMDELHGTLSGPATKKLCERAYTVFGQAAYQRLAGISVGHLYNPAARHPLPCRATSLREDPSLRLPHRRTP</sequence>
<comment type="caution">
    <text evidence="1">The sequence shown here is derived from an EMBL/GenBank/DDBJ whole genome shotgun (WGS) entry which is preliminary data.</text>
</comment>
<name>T1ALV6_9ZZZZ</name>
<reference evidence="1" key="1">
    <citation type="submission" date="2013-08" db="EMBL/GenBank/DDBJ databases">
        <authorList>
            <person name="Mendez C."/>
            <person name="Richter M."/>
            <person name="Ferrer M."/>
            <person name="Sanchez J."/>
        </authorList>
    </citation>
    <scope>NUCLEOTIDE SEQUENCE</scope>
</reference>
<protein>
    <submittedName>
        <fullName evidence="1">Integrase, catalytic region</fullName>
    </submittedName>
</protein>
<feature type="non-terminal residue" evidence="1">
    <location>
        <position position="1"/>
    </location>
</feature>
<accession>T1ALV6</accession>
<proteinExistence type="predicted"/>
<gene>
    <name evidence="1" type="ORF">B1B_08788</name>
</gene>
<dbReference type="AlphaFoldDB" id="T1ALV6"/>
<dbReference type="EMBL" id="AUZY01005760">
    <property type="protein sequence ID" value="EQD57473.1"/>
    <property type="molecule type" value="Genomic_DNA"/>
</dbReference>
<reference evidence="1" key="2">
    <citation type="journal article" date="2014" name="ISME J.">
        <title>Microbial stratification in low pH oxic and suboxic macroscopic growths along an acid mine drainage.</title>
        <authorList>
            <person name="Mendez-Garcia C."/>
            <person name="Mesa V."/>
            <person name="Sprenger R.R."/>
            <person name="Richter M."/>
            <person name="Diez M.S."/>
            <person name="Solano J."/>
            <person name="Bargiela R."/>
            <person name="Golyshina O.V."/>
            <person name="Manteca A."/>
            <person name="Ramos J.L."/>
            <person name="Gallego J.R."/>
            <person name="Llorente I."/>
            <person name="Martins Dos Santos V.A."/>
            <person name="Jensen O.N."/>
            <person name="Pelaez A.I."/>
            <person name="Sanchez J."/>
            <person name="Ferrer M."/>
        </authorList>
    </citation>
    <scope>NUCLEOTIDE SEQUENCE</scope>
</reference>
<evidence type="ECO:0000313" key="1">
    <source>
        <dbReference type="EMBL" id="EQD57473.1"/>
    </source>
</evidence>
<organism evidence="1">
    <name type="scientific">mine drainage metagenome</name>
    <dbReference type="NCBI Taxonomy" id="410659"/>
    <lineage>
        <taxon>unclassified sequences</taxon>
        <taxon>metagenomes</taxon>
        <taxon>ecological metagenomes</taxon>
    </lineage>
</organism>